<dbReference type="RefSeq" id="WP_124218867.1">
    <property type="nucleotide sequence ID" value="NZ_RKRF01000001.1"/>
</dbReference>
<name>A0A3N5BH22_9BACI</name>
<proteinExistence type="predicted"/>
<dbReference type="EMBL" id="RKRF01000001">
    <property type="protein sequence ID" value="RPF57076.1"/>
    <property type="molecule type" value="Genomic_DNA"/>
</dbReference>
<dbReference type="Proteomes" id="UP000276443">
    <property type="component" value="Unassembled WGS sequence"/>
</dbReference>
<feature type="transmembrane region" description="Helical" evidence="1">
    <location>
        <begin position="6"/>
        <end position="25"/>
    </location>
</feature>
<evidence type="ECO:0000256" key="1">
    <source>
        <dbReference type="SAM" id="Phobius"/>
    </source>
</evidence>
<keyword evidence="3" id="KW-1185">Reference proteome</keyword>
<accession>A0A3N5BH22</accession>
<feature type="transmembrane region" description="Helical" evidence="1">
    <location>
        <begin position="57"/>
        <end position="79"/>
    </location>
</feature>
<reference evidence="2 3" key="1">
    <citation type="submission" date="2018-11" db="EMBL/GenBank/DDBJ databases">
        <title>Genomic Encyclopedia of Type Strains, Phase IV (KMG-IV): sequencing the most valuable type-strain genomes for metagenomic binning, comparative biology and taxonomic classification.</title>
        <authorList>
            <person name="Goeker M."/>
        </authorList>
    </citation>
    <scope>NUCLEOTIDE SEQUENCE [LARGE SCALE GENOMIC DNA]</scope>
    <source>
        <strain evidence="2 3">DSM 18090</strain>
    </source>
</reference>
<keyword evidence="1" id="KW-0472">Membrane</keyword>
<evidence type="ECO:0000313" key="2">
    <source>
        <dbReference type="EMBL" id="RPF57076.1"/>
    </source>
</evidence>
<dbReference type="AlphaFoldDB" id="A0A3N5BH22"/>
<keyword evidence="1" id="KW-1133">Transmembrane helix</keyword>
<sequence length="81" mass="8908">MTLWGLFLIIAVIVIVLSFSLKGILSKKSSTEIMILGLLFILTGGILLIEPNLPKNTMIILIEFGFVIFGFFVGALGFFKD</sequence>
<feature type="transmembrane region" description="Helical" evidence="1">
    <location>
        <begin position="32"/>
        <end position="51"/>
    </location>
</feature>
<comment type="caution">
    <text evidence="2">The sequence shown here is derived from an EMBL/GenBank/DDBJ whole genome shotgun (WGS) entry which is preliminary data.</text>
</comment>
<keyword evidence="1" id="KW-0812">Transmembrane</keyword>
<evidence type="ECO:0000313" key="3">
    <source>
        <dbReference type="Proteomes" id="UP000276443"/>
    </source>
</evidence>
<organism evidence="2 3">
    <name type="scientific">Aquisalibacillus elongatus</name>
    <dbReference type="NCBI Taxonomy" id="485577"/>
    <lineage>
        <taxon>Bacteria</taxon>
        <taxon>Bacillati</taxon>
        <taxon>Bacillota</taxon>
        <taxon>Bacilli</taxon>
        <taxon>Bacillales</taxon>
        <taxon>Bacillaceae</taxon>
        <taxon>Aquisalibacillus</taxon>
    </lineage>
</organism>
<protein>
    <submittedName>
        <fullName evidence="2">Uncharacterized protein</fullName>
    </submittedName>
</protein>
<gene>
    <name evidence="2" type="ORF">EDC24_0027</name>
</gene>